<evidence type="ECO:0000256" key="1">
    <source>
        <dbReference type="ARBA" id="ARBA00004651"/>
    </source>
</evidence>
<evidence type="ECO:0000256" key="5">
    <source>
        <dbReference type="ARBA" id="ARBA00022989"/>
    </source>
</evidence>
<keyword evidence="3" id="KW-1003">Cell membrane</keyword>
<evidence type="ECO:0000256" key="10">
    <source>
        <dbReference type="ARBA" id="ARBA00023170"/>
    </source>
</evidence>
<evidence type="ECO:0000256" key="9">
    <source>
        <dbReference type="ARBA" id="ARBA00023157"/>
    </source>
</evidence>
<feature type="transmembrane region" description="Helical" evidence="17">
    <location>
        <begin position="174"/>
        <end position="195"/>
    </location>
</feature>
<dbReference type="Proteomes" id="UP000327493">
    <property type="component" value="Chromosome 17"/>
</dbReference>
<keyword evidence="9" id="KW-1015">Disulfide bond</keyword>
<evidence type="ECO:0000256" key="14">
    <source>
        <dbReference type="ARBA" id="ARBA00031245"/>
    </source>
</evidence>
<feature type="transmembrane region" description="Helical" evidence="17">
    <location>
        <begin position="355"/>
        <end position="375"/>
    </location>
</feature>
<dbReference type="GO" id="GO:0005886">
    <property type="term" value="C:plasma membrane"/>
    <property type="evidence" value="ECO:0007669"/>
    <property type="project" value="UniProtKB-SubCell"/>
</dbReference>
<evidence type="ECO:0000256" key="17">
    <source>
        <dbReference type="SAM" id="Phobius"/>
    </source>
</evidence>
<evidence type="ECO:0000256" key="12">
    <source>
        <dbReference type="ARBA" id="ARBA00023224"/>
    </source>
</evidence>
<evidence type="ECO:0000256" key="2">
    <source>
        <dbReference type="ARBA" id="ARBA00016136"/>
    </source>
</evidence>
<evidence type="ECO:0000256" key="6">
    <source>
        <dbReference type="ARBA" id="ARBA00023040"/>
    </source>
</evidence>
<dbReference type="PROSITE" id="PS00237">
    <property type="entry name" value="G_PROTEIN_RECEP_F1_1"/>
    <property type="match status" value="1"/>
</dbReference>
<dbReference type="EMBL" id="VOFY01000017">
    <property type="protein sequence ID" value="KAA8583697.1"/>
    <property type="molecule type" value="Genomic_DNA"/>
</dbReference>
<proteinExistence type="inferred from homology"/>
<dbReference type="PANTHER" id="PTHR24248">
    <property type="entry name" value="ADRENERGIC RECEPTOR-RELATED G-PROTEIN COUPLED RECEPTOR"/>
    <property type="match status" value="1"/>
</dbReference>
<evidence type="ECO:0000259" key="18">
    <source>
        <dbReference type="PROSITE" id="PS50262"/>
    </source>
</evidence>
<evidence type="ECO:0000256" key="3">
    <source>
        <dbReference type="ARBA" id="ARBA00022475"/>
    </source>
</evidence>
<dbReference type="SUPFAM" id="SSF81321">
    <property type="entry name" value="Family A G protein-coupled receptor-like"/>
    <property type="match status" value="1"/>
</dbReference>
<dbReference type="PROSITE" id="PS50262">
    <property type="entry name" value="G_PROTEIN_RECEP_F1_2"/>
    <property type="match status" value="1"/>
</dbReference>
<evidence type="ECO:0000256" key="7">
    <source>
        <dbReference type="ARBA" id="ARBA00023136"/>
    </source>
</evidence>
<evidence type="ECO:0000313" key="20">
    <source>
        <dbReference type="Proteomes" id="UP000327493"/>
    </source>
</evidence>
<keyword evidence="12 15" id="KW-0807">Transducer</keyword>
<keyword evidence="11" id="KW-0325">Glycoprotein</keyword>
<comment type="caution">
    <text evidence="19">The sequence shown here is derived from an EMBL/GenBank/DDBJ whole genome shotgun (WGS) entry which is preliminary data.</text>
</comment>
<feature type="domain" description="G-protein coupled receptors family 1 profile" evidence="18">
    <location>
        <begin position="74"/>
        <end position="411"/>
    </location>
</feature>
<keyword evidence="13" id="KW-0449">Lipoprotein</keyword>
<keyword evidence="5 17" id="KW-1133">Transmembrane helix</keyword>
<feature type="region of interest" description="Disordered" evidence="16">
    <location>
        <begin position="275"/>
        <end position="303"/>
    </location>
</feature>
<dbReference type="SMART" id="SM01381">
    <property type="entry name" value="7TM_GPCR_Srsx"/>
    <property type="match status" value="1"/>
</dbReference>
<keyword evidence="6 15" id="KW-0297">G-protein coupled receptor</keyword>
<accession>A0A5J5CPP5</accession>
<keyword evidence="8" id="KW-0564">Palmitate</keyword>
<evidence type="ECO:0000313" key="19">
    <source>
        <dbReference type="EMBL" id="KAA8583697.1"/>
    </source>
</evidence>
<protein>
    <recommendedName>
        <fullName evidence="2">Alpha-2A adrenergic receptor</fullName>
    </recommendedName>
    <alternativeName>
        <fullName evidence="14">Alpha-2A adrenoreceptor</fullName>
    </alternativeName>
</protein>
<evidence type="ECO:0000256" key="15">
    <source>
        <dbReference type="RuleBase" id="RU000688"/>
    </source>
</evidence>
<keyword evidence="7 17" id="KW-0472">Membrane</keyword>
<dbReference type="Gene3D" id="1.20.1070.10">
    <property type="entry name" value="Rhodopsin 7-helix transmembrane proteins"/>
    <property type="match status" value="1"/>
</dbReference>
<feature type="transmembrane region" description="Helical" evidence="17">
    <location>
        <begin position="95"/>
        <end position="113"/>
    </location>
</feature>
<name>A0A5J5CPP5_9PERO</name>
<feature type="transmembrane region" description="Helical" evidence="17">
    <location>
        <begin position="395"/>
        <end position="414"/>
    </location>
</feature>
<evidence type="ECO:0000256" key="11">
    <source>
        <dbReference type="ARBA" id="ARBA00023180"/>
    </source>
</evidence>
<dbReference type="Pfam" id="PF00001">
    <property type="entry name" value="7tm_1"/>
    <property type="match status" value="1"/>
</dbReference>
<comment type="subcellular location">
    <subcellularLocation>
        <location evidence="1">Cell membrane</location>
        <topology evidence="1">Multi-pass membrane protein</topology>
    </subcellularLocation>
</comment>
<evidence type="ECO:0000256" key="16">
    <source>
        <dbReference type="SAM" id="MobiDB-lite"/>
    </source>
</evidence>
<dbReference type="InterPro" id="IPR002233">
    <property type="entry name" value="ADR_fam"/>
</dbReference>
<dbReference type="GO" id="GO:0051379">
    <property type="term" value="F:epinephrine binding"/>
    <property type="evidence" value="ECO:0007669"/>
    <property type="project" value="TreeGrafter"/>
</dbReference>
<evidence type="ECO:0000256" key="4">
    <source>
        <dbReference type="ARBA" id="ARBA00022692"/>
    </source>
</evidence>
<sequence length="455" mass="51351">MDDINRLLANTASNPPKRALFRQTVSSTPQLILMGCLNFTSGNETLPGRHPYSVQTCVPLTILVGILILLTVFGNFMVVIAVITSRALRAPQNSFLVSLACADILVATLVMPFSLANELMGYWYFGKVWCEIYLALDVLFCTSSIVHLCAISLDRYWSVSQAIEYNLRRTPGRIKCTVFIVWVLAAIISFPPLITMKKDEGKKDRPECKINDEKWYIIFSSTASFFAPCLIMIMVYVRIYQIAKKRTRALPGERQKEYGNPKGTMCGLDALGRKDREGGGMEEGDDREINGLDVEEEPSSSDGNETILCSLKKKRGMRITKVAQVKPGETSPKPEGQPCVRASKWKGKQYRERRFTFVLAVVMGVFVLCWFPFFFTYTLTAVCDTCCVPETLFKMFFWFGYCNSSLNPVIYTIFNNDFRRSFKKILCKRDRREACPGMRALLGGSSVCVLSEPIT</sequence>
<keyword evidence="4 15" id="KW-0812">Transmembrane</keyword>
<dbReference type="PRINTS" id="PR00237">
    <property type="entry name" value="GPCRRHODOPSN"/>
</dbReference>
<feature type="transmembrane region" description="Helical" evidence="17">
    <location>
        <begin position="215"/>
        <end position="237"/>
    </location>
</feature>
<dbReference type="InterPro" id="IPR000276">
    <property type="entry name" value="GPCR_Rhodpsn"/>
</dbReference>
<dbReference type="PANTHER" id="PTHR24248:SF24">
    <property type="entry name" value="ALPHA-2A ADRENERGIC RECEPTOR"/>
    <property type="match status" value="1"/>
</dbReference>
<dbReference type="InterPro" id="IPR017452">
    <property type="entry name" value="GPCR_Rhodpsn_7TM"/>
</dbReference>
<organism evidence="19 20">
    <name type="scientific">Etheostoma spectabile</name>
    <name type="common">orangethroat darter</name>
    <dbReference type="NCBI Taxonomy" id="54343"/>
    <lineage>
        <taxon>Eukaryota</taxon>
        <taxon>Metazoa</taxon>
        <taxon>Chordata</taxon>
        <taxon>Craniata</taxon>
        <taxon>Vertebrata</taxon>
        <taxon>Euteleostomi</taxon>
        <taxon>Actinopterygii</taxon>
        <taxon>Neopterygii</taxon>
        <taxon>Teleostei</taxon>
        <taxon>Neoteleostei</taxon>
        <taxon>Acanthomorphata</taxon>
        <taxon>Eupercaria</taxon>
        <taxon>Perciformes</taxon>
        <taxon>Percoidei</taxon>
        <taxon>Percidae</taxon>
        <taxon>Etheostomatinae</taxon>
        <taxon>Etheostoma</taxon>
    </lineage>
</organism>
<evidence type="ECO:0000256" key="8">
    <source>
        <dbReference type="ARBA" id="ARBA00023139"/>
    </source>
</evidence>
<gene>
    <name evidence="19" type="ORF">FQN60_014905</name>
</gene>
<reference evidence="19 20" key="1">
    <citation type="submission" date="2019-08" db="EMBL/GenBank/DDBJ databases">
        <title>A chromosome-level genome assembly, high-density linkage maps, and genome scans reveal the genomic architecture of hybrid incompatibilities underlying speciation via character displacement in darters (Percidae: Etheostominae).</title>
        <authorList>
            <person name="Moran R.L."/>
            <person name="Catchen J.M."/>
            <person name="Fuller R.C."/>
        </authorList>
    </citation>
    <scope>NUCLEOTIDE SEQUENCE [LARGE SCALE GENOMIC DNA]</scope>
    <source>
        <strain evidence="19">EspeVRDwgs_2016</strain>
        <tissue evidence="19">Muscle</tissue>
    </source>
</reference>
<comment type="similarity">
    <text evidence="15">Belongs to the G-protein coupled receptor 1 family.</text>
</comment>
<dbReference type="CDD" id="cd15322">
    <property type="entry name" value="7tmA_alpha2A_AR"/>
    <property type="match status" value="1"/>
</dbReference>
<feature type="transmembrane region" description="Helical" evidence="17">
    <location>
        <begin position="133"/>
        <end position="153"/>
    </location>
</feature>
<keyword evidence="20" id="KW-1185">Reference proteome</keyword>
<dbReference type="PRINTS" id="PR01103">
    <property type="entry name" value="ADRENERGICR"/>
</dbReference>
<keyword evidence="10 15" id="KW-0675">Receptor</keyword>
<dbReference type="AlphaFoldDB" id="A0A5J5CPP5"/>
<evidence type="ECO:0000256" key="13">
    <source>
        <dbReference type="ARBA" id="ARBA00023288"/>
    </source>
</evidence>
<feature type="transmembrane region" description="Helical" evidence="17">
    <location>
        <begin position="60"/>
        <end position="83"/>
    </location>
</feature>
<dbReference type="GO" id="GO:0004938">
    <property type="term" value="F:alpha2-adrenergic receptor activity"/>
    <property type="evidence" value="ECO:0007669"/>
    <property type="project" value="UniProtKB-ARBA"/>
</dbReference>